<dbReference type="EMBL" id="KB469306">
    <property type="protein sequence ID" value="EPQ52909.1"/>
    <property type="molecule type" value="Genomic_DNA"/>
</dbReference>
<gene>
    <name evidence="2" type="ORF">GLOTRDRAFT_94987</name>
</gene>
<evidence type="ECO:0000313" key="2">
    <source>
        <dbReference type="EMBL" id="EPQ52909.1"/>
    </source>
</evidence>
<feature type="region of interest" description="Disordered" evidence="1">
    <location>
        <begin position="1"/>
        <end position="34"/>
    </location>
</feature>
<keyword evidence="3" id="KW-1185">Reference proteome</keyword>
<dbReference type="HOGENOM" id="CLU_1042266_0_0_1"/>
<accession>S7RJU5</accession>
<dbReference type="RefSeq" id="XP_007868248.1">
    <property type="nucleotide sequence ID" value="XM_007870057.1"/>
</dbReference>
<sequence length="267" mass="29993">MDFFTTVFTTSPSSEDNTILSSPPVSEESGGSGGNSPYANHLTTFTNFAFSAGARDGGWFCFLVCIHAIGRALDLRARRWRLRMVVRGGEVDGEVTSIAINPWKRRNGRSRNIVAIKLQGAQGMRNGLSHKITLSLDNRKKEGTFGSIEKMLLERLSLHLPMLYLLRFRHAQREHGRGYDDEEACTRRSSISCYNIPAYMPPAPRKSRAAISSIGEEACNSDLTSRRHIRPAFTKTQVWITVDDYVKDISRPEAVYHVAFEGGEFRF</sequence>
<name>S7RJU5_GLOTA</name>
<proteinExistence type="predicted"/>
<dbReference type="Proteomes" id="UP000030669">
    <property type="component" value="Unassembled WGS sequence"/>
</dbReference>
<organism evidence="2 3">
    <name type="scientific">Gloeophyllum trabeum (strain ATCC 11539 / FP-39264 / Madison 617)</name>
    <name type="common">Brown rot fungus</name>
    <dbReference type="NCBI Taxonomy" id="670483"/>
    <lineage>
        <taxon>Eukaryota</taxon>
        <taxon>Fungi</taxon>
        <taxon>Dikarya</taxon>
        <taxon>Basidiomycota</taxon>
        <taxon>Agaricomycotina</taxon>
        <taxon>Agaricomycetes</taxon>
        <taxon>Gloeophyllales</taxon>
        <taxon>Gloeophyllaceae</taxon>
        <taxon>Gloeophyllum</taxon>
    </lineage>
</organism>
<protein>
    <submittedName>
        <fullName evidence="2">Uncharacterized protein</fullName>
    </submittedName>
</protein>
<feature type="compositionally biased region" description="Low complexity" evidence="1">
    <location>
        <begin position="1"/>
        <end position="14"/>
    </location>
</feature>
<reference evidence="2 3" key="1">
    <citation type="journal article" date="2012" name="Science">
        <title>The Paleozoic origin of enzymatic lignin decomposition reconstructed from 31 fungal genomes.</title>
        <authorList>
            <person name="Floudas D."/>
            <person name="Binder M."/>
            <person name="Riley R."/>
            <person name="Barry K."/>
            <person name="Blanchette R.A."/>
            <person name="Henrissat B."/>
            <person name="Martinez A.T."/>
            <person name="Otillar R."/>
            <person name="Spatafora J.W."/>
            <person name="Yadav J.S."/>
            <person name="Aerts A."/>
            <person name="Benoit I."/>
            <person name="Boyd A."/>
            <person name="Carlson A."/>
            <person name="Copeland A."/>
            <person name="Coutinho P.M."/>
            <person name="de Vries R.P."/>
            <person name="Ferreira P."/>
            <person name="Findley K."/>
            <person name="Foster B."/>
            <person name="Gaskell J."/>
            <person name="Glotzer D."/>
            <person name="Gorecki P."/>
            <person name="Heitman J."/>
            <person name="Hesse C."/>
            <person name="Hori C."/>
            <person name="Igarashi K."/>
            <person name="Jurgens J.A."/>
            <person name="Kallen N."/>
            <person name="Kersten P."/>
            <person name="Kohler A."/>
            <person name="Kuees U."/>
            <person name="Kumar T.K.A."/>
            <person name="Kuo A."/>
            <person name="LaButti K."/>
            <person name="Larrondo L.F."/>
            <person name="Lindquist E."/>
            <person name="Ling A."/>
            <person name="Lombard V."/>
            <person name="Lucas S."/>
            <person name="Lundell T."/>
            <person name="Martin R."/>
            <person name="McLaughlin D.J."/>
            <person name="Morgenstern I."/>
            <person name="Morin E."/>
            <person name="Murat C."/>
            <person name="Nagy L.G."/>
            <person name="Nolan M."/>
            <person name="Ohm R.A."/>
            <person name="Patyshakuliyeva A."/>
            <person name="Rokas A."/>
            <person name="Ruiz-Duenas F.J."/>
            <person name="Sabat G."/>
            <person name="Salamov A."/>
            <person name="Samejima M."/>
            <person name="Schmutz J."/>
            <person name="Slot J.C."/>
            <person name="St John F."/>
            <person name="Stenlid J."/>
            <person name="Sun H."/>
            <person name="Sun S."/>
            <person name="Syed K."/>
            <person name="Tsang A."/>
            <person name="Wiebenga A."/>
            <person name="Young D."/>
            <person name="Pisabarro A."/>
            <person name="Eastwood D.C."/>
            <person name="Martin F."/>
            <person name="Cullen D."/>
            <person name="Grigoriev I.V."/>
            <person name="Hibbett D.S."/>
        </authorList>
    </citation>
    <scope>NUCLEOTIDE SEQUENCE [LARGE SCALE GENOMIC DNA]</scope>
    <source>
        <strain evidence="2 3">ATCC 11539</strain>
    </source>
</reference>
<dbReference type="AlphaFoldDB" id="S7RJU5"/>
<evidence type="ECO:0000256" key="1">
    <source>
        <dbReference type="SAM" id="MobiDB-lite"/>
    </source>
</evidence>
<dbReference type="GeneID" id="19309661"/>
<evidence type="ECO:0000313" key="3">
    <source>
        <dbReference type="Proteomes" id="UP000030669"/>
    </source>
</evidence>
<dbReference type="KEGG" id="gtr:GLOTRDRAFT_94987"/>